<evidence type="ECO:0000313" key="4">
    <source>
        <dbReference type="EMBL" id="KAK0388061.1"/>
    </source>
</evidence>
<dbReference type="EMBL" id="JAPDFR010000003">
    <property type="protein sequence ID" value="KAK0388061.1"/>
    <property type="molecule type" value="Genomic_DNA"/>
</dbReference>
<dbReference type="Gene3D" id="4.10.240.10">
    <property type="entry name" value="Zn(2)-C6 fungal-type DNA-binding domain"/>
    <property type="match status" value="1"/>
</dbReference>
<dbReference type="GO" id="GO:0000981">
    <property type="term" value="F:DNA-binding transcription factor activity, RNA polymerase II-specific"/>
    <property type="evidence" value="ECO:0007669"/>
    <property type="project" value="InterPro"/>
</dbReference>
<sequence>MFQTFKYDPETDQVQNIRSTFDPVTARSSQHQACDRCHEKKLRCSGDKDGCERCIANGLTCDYTRTGTKGPRRGKKNSPRLPESGRGSSSGAVPASPRTQDWPSPGRSRGSRSRQIRRAVPHGSKSPVQASRSTAEGVMNQPNFPRLSPEDSFDLTFLPDGSPLPPRTTASALPSAFAPSPSDPATMLAFTGLGSQTFPFWPAATGYDQILPTTSDFVPSYPATTAIPFNFTHTNEYPRYEPMGGYPDISDYSAIDPRFWPPTSPPDP</sequence>
<dbReference type="Proteomes" id="UP001175261">
    <property type="component" value="Unassembled WGS sequence"/>
</dbReference>
<evidence type="ECO:0000313" key="5">
    <source>
        <dbReference type="Proteomes" id="UP001175261"/>
    </source>
</evidence>
<reference evidence="4" key="1">
    <citation type="submission" date="2022-10" db="EMBL/GenBank/DDBJ databases">
        <title>Determination and structural analysis of whole genome sequence of Sarocladium strictum F4-1.</title>
        <authorList>
            <person name="Hu L."/>
            <person name="Jiang Y."/>
        </authorList>
    </citation>
    <scope>NUCLEOTIDE SEQUENCE</scope>
    <source>
        <strain evidence="4">F4-1</strain>
    </source>
</reference>
<dbReference type="PROSITE" id="PS50048">
    <property type="entry name" value="ZN2_CY6_FUNGAL_2"/>
    <property type="match status" value="1"/>
</dbReference>
<gene>
    <name evidence="4" type="ORF">NLU13_4305</name>
</gene>
<dbReference type="InterPro" id="IPR050797">
    <property type="entry name" value="Carb_Metab_Trans_Reg"/>
</dbReference>
<feature type="compositionally biased region" description="Basic residues" evidence="2">
    <location>
        <begin position="109"/>
        <end position="120"/>
    </location>
</feature>
<dbReference type="PANTHER" id="PTHR31668:SF10">
    <property type="entry name" value="ZN(II)2CYS6 TRANSCRIPTION FACTOR (EUROFUNG)"/>
    <property type="match status" value="1"/>
</dbReference>
<comment type="caution">
    <text evidence="4">The sequence shown here is derived from an EMBL/GenBank/DDBJ whole genome shotgun (WGS) entry which is preliminary data.</text>
</comment>
<dbReference type="PANTHER" id="PTHR31668">
    <property type="entry name" value="GLUCOSE TRANSPORT TRANSCRIPTION REGULATOR RGT1-RELATED-RELATED"/>
    <property type="match status" value="1"/>
</dbReference>
<dbReference type="AlphaFoldDB" id="A0AA39GJ95"/>
<dbReference type="PROSITE" id="PS00463">
    <property type="entry name" value="ZN2_CY6_FUNGAL_1"/>
    <property type="match status" value="1"/>
</dbReference>
<dbReference type="GO" id="GO:0005634">
    <property type="term" value="C:nucleus"/>
    <property type="evidence" value="ECO:0007669"/>
    <property type="project" value="TreeGrafter"/>
</dbReference>
<dbReference type="GO" id="GO:0008270">
    <property type="term" value="F:zinc ion binding"/>
    <property type="evidence" value="ECO:0007669"/>
    <property type="project" value="InterPro"/>
</dbReference>
<organism evidence="4 5">
    <name type="scientific">Sarocladium strictum</name>
    <name type="common">Black bundle disease fungus</name>
    <name type="synonym">Acremonium strictum</name>
    <dbReference type="NCBI Taxonomy" id="5046"/>
    <lineage>
        <taxon>Eukaryota</taxon>
        <taxon>Fungi</taxon>
        <taxon>Dikarya</taxon>
        <taxon>Ascomycota</taxon>
        <taxon>Pezizomycotina</taxon>
        <taxon>Sordariomycetes</taxon>
        <taxon>Hypocreomycetidae</taxon>
        <taxon>Hypocreales</taxon>
        <taxon>Sarocladiaceae</taxon>
        <taxon>Sarocladium</taxon>
    </lineage>
</organism>
<protein>
    <recommendedName>
        <fullName evidence="3">Zn(2)-C6 fungal-type domain-containing protein</fullName>
    </recommendedName>
</protein>
<dbReference type="GO" id="GO:0001080">
    <property type="term" value="P:nitrogen catabolite activation of transcription from RNA polymerase II promoter"/>
    <property type="evidence" value="ECO:0007669"/>
    <property type="project" value="TreeGrafter"/>
</dbReference>
<dbReference type="Pfam" id="PF00172">
    <property type="entry name" value="Zn_clus"/>
    <property type="match status" value="1"/>
</dbReference>
<feature type="domain" description="Zn(2)-C6 fungal-type" evidence="3">
    <location>
        <begin position="33"/>
        <end position="63"/>
    </location>
</feature>
<name>A0AA39GJ95_SARSR</name>
<evidence type="ECO:0000256" key="2">
    <source>
        <dbReference type="SAM" id="MobiDB-lite"/>
    </source>
</evidence>
<proteinExistence type="predicted"/>
<keyword evidence="1" id="KW-0539">Nucleus</keyword>
<dbReference type="SMART" id="SM00066">
    <property type="entry name" value="GAL4"/>
    <property type="match status" value="1"/>
</dbReference>
<evidence type="ECO:0000259" key="3">
    <source>
        <dbReference type="PROSITE" id="PS50048"/>
    </source>
</evidence>
<dbReference type="InterPro" id="IPR036864">
    <property type="entry name" value="Zn2-C6_fun-type_DNA-bd_sf"/>
</dbReference>
<accession>A0AA39GJ95</accession>
<feature type="compositionally biased region" description="Polar residues" evidence="2">
    <location>
        <begin position="86"/>
        <end position="102"/>
    </location>
</feature>
<feature type="region of interest" description="Disordered" evidence="2">
    <location>
        <begin position="62"/>
        <end position="153"/>
    </location>
</feature>
<dbReference type="InterPro" id="IPR001138">
    <property type="entry name" value="Zn2Cys6_DnaBD"/>
</dbReference>
<dbReference type="CDD" id="cd00067">
    <property type="entry name" value="GAL4"/>
    <property type="match status" value="1"/>
</dbReference>
<evidence type="ECO:0000256" key="1">
    <source>
        <dbReference type="ARBA" id="ARBA00023242"/>
    </source>
</evidence>
<keyword evidence="5" id="KW-1185">Reference proteome</keyword>
<dbReference type="SUPFAM" id="SSF57701">
    <property type="entry name" value="Zn2/Cys6 DNA-binding domain"/>
    <property type="match status" value="1"/>
</dbReference>